<comment type="caution">
    <text evidence="11">The sequence shown here is derived from an EMBL/GenBank/DDBJ whole genome shotgun (WGS) entry which is preliminary data.</text>
</comment>
<dbReference type="SUPFAM" id="SSF51445">
    <property type="entry name" value="(Trans)glycosidases"/>
    <property type="match status" value="1"/>
</dbReference>
<dbReference type="InterPro" id="IPR002241">
    <property type="entry name" value="Glyco_hydro_27"/>
</dbReference>
<dbReference type="InterPro" id="IPR013780">
    <property type="entry name" value="Glyco_hydro_b"/>
</dbReference>
<dbReference type="Pfam" id="PF17801">
    <property type="entry name" value="Melibiase_C"/>
    <property type="match status" value="1"/>
</dbReference>
<dbReference type="EMBL" id="JAGGNH010000007">
    <property type="protein sequence ID" value="KAJ0967842.1"/>
    <property type="molecule type" value="Genomic_DNA"/>
</dbReference>
<feature type="signal peptide" evidence="9">
    <location>
        <begin position="1"/>
        <end position="22"/>
    </location>
</feature>
<dbReference type="PANTHER" id="PTHR11452:SF33">
    <property type="entry name" value="ALPHA-GALACTOSIDASE 2"/>
    <property type="match status" value="1"/>
</dbReference>
<feature type="domain" description="Alpha galactosidase C-terminal" evidence="10">
    <location>
        <begin position="321"/>
        <end position="394"/>
    </location>
</feature>
<evidence type="ECO:0000256" key="3">
    <source>
        <dbReference type="ARBA" id="ARBA00012755"/>
    </source>
</evidence>
<evidence type="ECO:0000256" key="7">
    <source>
        <dbReference type="ARBA" id="ARBA00023295"/>
    </source>
</evidence>
<sequence length="397" mass="43350">MGGLLGIVIVVLFLSSWPCSSTSRVLLQQEDNRRSLLSNGLALTPPMGWNTWNHFGCNIDEGVIRETADALVTTGLANLGYNYVNIDDCWAEIQRDSEGNLVAKRSTFPSGMNALADYMHDKGLKLGIYSDAGSQTCSQTMPGSLGHEEQDAKTFASWGVDYLKYDNCNNPGTSPQERYETMSKALQNSGRNIFFSLCEWGQNDPAKWAANVGNSWRTTGDIEDNWDSMTSRADENDQWASYAGPGGWNDPDMLEVGNGGMTTEEYRSHFSIWALAKAPLLIGCDVRSLSSETLEILSNSEVIAVNQDGLGVQGRKVKSNDGLEVWAGALSGGRVAVVLWNRSSSKASITAQWSDVGIQSSQAEVRDLWEHSTSEAEGKITATIDSHSCKMYVLTPK</sequence>
<dbReference type="InterPro" id="IPR017853">
    <property type="entry name" value="GH"/>
</dbReference>
<evidence type="ECO:0000256" key="1">
    <source>
        <dbReference type="ARBA" id="ARBA00001255"/>
    </source>
</evidence>
<evidence type="ECO:0000256" key="4">
    <source>
        <dbReference type="ARBA" id="ARBA00022729"/>
    </source>
</evidence>
<protein>
    <recommendedName>
        <fullName evidence="3 8">Alpha-galactosidase</fullName>
        <ecNumber evidence="3 8">3.2.1.22</ecNumber>
    </recommendedName>
    <alternativeName>
        <fullName evidence="8">Melibiase</fullName>
    </alternativeName>
</protein>
<keyword evidence="4 9" id="KW-0732">Signal</keyword>
<dbReference type="CDD" id="cd14792">
    <property type="entry name" value="GH27"/>
    <property type="match status" value="1"/>
</dbReference>
<keyword evidence="5 8" id="KW-0378">Hydrolase</keyword>
<comment type="similarity">
    <text evidence="2 8">Belongs to the glycosyl hydrolase 27 family.</text>
</comment>
<evidence type="ECO:0000313" key="11">
    <source>
        <dbReference type="EMBL" id="KAJ0967842.1"/>
    </source>
</evidence>
<evidence type="ECO:0000256" key="2">
    <source>
        <dbReference type="ARBA" id="ARBA00009743"/>
    </source>
</evidence>
<dbReference type="FunFam" id="3.20.20.70:FF:000093">
    <property type="entry name" value="Alpha-galactosidase"/>
    <property type="match status" value="1"/>
</dbReference>
<proteinExistence type="inferred from homology"/>
<dbReference type="FunFam" id="2.60.40.1180:FF:000008">
    <property type="entry name" value="Alpha-galactosidase"/>
    <property type="match status" value="1"/>
</dbReference>
<dbReference type="InterPro" id="IPR000111">
    <property type="entry name" value="Glyco_hydro_27/36_CS"/>
</dbReference>
<dbReference type="PRINTS" id="PR00740">
    <property type="entry name" value="GLHYDRLASE27"/>
</dbReference>
<evidence type="ECO:0000256" key="6">
    <source>
        <dbReference type="ARBA" id="ARBA00023157"/>
    </source>
</evidence>
<evidence type="ECO:0000313" key="12">
    <source>
        <dbReference type="Proteomes" id="UP001085076"/>
    </source>
</evidence>
<dbReference type="GO" id="GO:0004557">
    <property type="term" value="F:alpha-galactosidase activity"/>
    <property type="evidence" value="ECO:0007669"/>
    <property type="project" value="UniProtKB-EC"/>
</dbReference>
<accession>A0A9D5C8H5</accession>
<comment type="catalytic activity">
    <reaction evidence="1 8">
        <text>Hydrolysis of terminal, non-reducing alpha-D-galactose residues in alpha-D-galactosides, including galactose oligosaccharides, galactomannans and galactolipids.</text>
        <dbReference type="EC" id="3.2.1.22"/>
    </reaction>
</comment>
<evidence type="ECO:0000256" key="5">
    <source>
        <dbReference type="ARBA" id="ARBA00022801"/>
    </source>
</evidence>
<evidence type="ECO:0000259" key="10">
    <source>
        <dbReference type="Pfam" id="PF17801"/>
    </source>
</evidence>
<dbReference type="InterPro" id="IPR013785">
    <property type="entry name" value="Aldolase_TIM"/>
</dbReference>
<name>A0A9D5C8H5_9LILI</name>
<dbReference type="PROSITE" id="PS00512">
    <property type="entry name" value="ALPHA_GALACTOSIDASE"/>
    <property type="match status" value="1"/>
</dbReference>
<reference evidence="11" key="2">
    <citation type="journal article" date="2022" name="Hortic Res">
        <title>The genome of Dioscorea zingiberensis sheds light on the biosynthesis, origin and evolution of the medicinally important diosgenin saponins.</title>
        <authorList>
            <person name="Li Y."/>
            <person name="Tan C."/>
            <person name="Li Z."/>
            <person name="Guo J."/>
            <person name="Li S."/>
            <person name="Chen X."/>
            <person name="Wang C."/>
            <person name="Dai X."/>
            <person name="Yang H."/>
            <person name="Song W."/>
            <person name="Hou L."/>
            <person name="Xu J."/>
            <person name="Tong Z."/>
            <person name="Xu A."/>
            <person name="Yuan X."/>
            <person name="Wang W."/>
            <person name="Yang Q."/>
            <person name="Chen L."/>
            <person name="Sun Z."/>
            <person name="Wang K."/>
            <person name="Pan B."/>
            <person name="Chen J."/>
            <person name="Bao Y."/>
            <person name="Liu F."/>
            <person name="Qi X."/>
            <person name="Gang D.R."/>
            <person name="Wen J."/>
            <person name="Li J."/>
        </authorList>
    </citation>
    <scope>NUCLEOTIDE SEQUENCE</scope>
    <source>
        <strain evidence="11">Dzin_1.0</strain>
    </source>
</reference>
<feature type="chain" id="PRO_5039374197" description="Alpha-galactosidase" evidence="9">
    <location>
        <begin position="23"/>
        <end position="397"/>
    </location>
</feature>
<dbReference type="GO" id="GO:0009505">
    <property type="term" value="C:plant-type cell wall"/>
    <property type="evidence" value="ECO:0007669"/>
    <property type="project" value="TreeGrafter"/>
</dbReference>
<dbReference type="PANTHER" id="PTHR11452">
    <property type="entry name" value="ALPHA-GALACTOSIDASE/ALPHA-N-ACETYLGALACTOSAMINIDASE"/>
    <property type="match status" value="1"/>
</dbReference>
<dbReference type="EC" id="3.2.1.22" evidence="3 8"/>
<dbReference type="Pfam" id="PF16499">
    <property type="entry name" value="Melibiase_2"/>
    <property type="match status" value="1"/>
</dbReference>
<keyword evidence="6 8" id="KW-1015">Disulfide bond</keyword>
<dbReference type="InterPro" id="IPR041233">
    <property type="entry name" value="Melibiase_C"/>
</dbReference>
<dbReference type="Gene3D" id="2.60.40.1180">
    <property type="entry name" value="Golgi alpha-mannosidase II"/>
    <property type="match status" value="1"/>
</dbReference>
<dbReference type="Proteomes" id="UP001085076">
    <property type="component" value="Miscellaneous, Linkage group lg07"/>
</dbReference>
<dbReference type="GO" id="GO:0005975">
    <property type="term" value="P:carbohydrate metabolic process"/>
    <property type="evidence" value="ECO:0007669"/>
    <property type="project" value="InterPro"/>
</dbReference>
<gene>
    <name evidence="11" type="ORF">J5N97_024759</name>
</gene>
<dbReference type="AlphaFoldDB" id="A0A9D5C8H5"/>
<dbReference type="SUPFAM" id="SSF51011">
    <property type="entry name" value="Glycosyl hydrolase domain"/>
    <property type="match status" value="1"/>
</dbReference>
<keyword evidence="12" id="KW-1185">Reference proteome</keyword>
<evidence type="ECO:0000256" key="9">
    <source>
        <dbReference type="SAM" id="SignalP"/>
    </source>
</evidence>
<dbReference type="OrthoDB" id="5795902at2759"/>
<evidence type="ECO:0000256" key="8">
    <source>
        <dbReference type="RuleBase" id="RU361168"/>
    </source>
</evidence>
<keyword evidence="7 8" id="KW-0326">Glycosidase</keyword>
<organism evidence="11 12">
    <name type="scientific">Dioscorea zingiberensis</name>
    <dbReference type="NCBI Taxonomy" id="325984"/>
    <lineage>
        <taxon>Eukaryota</taxon>
        <taxon>Viridiplantae</taxon>
        <taxon>Streptophyta</taxon>
        <taxon>Embryophyta</taxon>
        <taxon>Tracheophyta</taxon>
        <taxon>Spermatophyta</taxon>
        <taxon>Magnoliopsida</taxon>
        <taxon>Liliopsida</taxon>
        <taxon>Dioscoreales</taxon>
        <taxon>Dioscoreaceae</taxon>
        <taxon>Dioscorea</taxon>
    </lineage>
</organism>
<dbReference type="Gene3D" id="3.20.20.70">
    <property type="entry name" value="Aldolase class I"/>
    <property type="match status" value="1"/>
</dbReference>
<reference evidence="11" key="1">
    <citation type="submission" date="2021-03" db="EMBL/GenBank/DDBJ databases">
        <authorList>
            <person name="Li Z."/>
            <person name="Yang C."/>
        </authorList>
    </citation>
    <scope>NUCLEOTIDE SEQUENCE</scope>
    <source>
        <strain evidence="11">Dzin_1.0</strain>
        <tissue evidence="11">Leaf</tissue>
    </source>
</reference>